<dbReference type="EMBL" id="CP017641">
    <property type="protein sequence ID" value="APZ94828.1"/>
    <property type="molecule type" value="Genomic_DNA"/>
</dbReference>
<evidence type="ECO:0000313" key="1">
    <source>
        <dbReference type="EMBL" id="APZ94828.1"/>
    </source>
</evidence>
<reference evidence="1 2" key="1">
    <citation type="journal article" date="2016" name="Front. Microbiol.">
        <title>Fuerstia marisgermanicae gen. nov., sp. nov., an Unusual Member of the Phylum Planctomycetes from the German Wadden Sea.</title>
        <authorList>
            <person name="Kohn T."/>
            <person name="Heuer A."/>
            <person name="Jogler M."/>
            <person name="Vollmers J."/>
            <person name="Boedeker C."/>
            <person name="Bunk B."/>
            <person name="Rast P."/>
            <person name="Borchert D."/>
            <person name="Glockner I."/>
            <person name="Freese H.M."/>
            <person name="Klenk H.P."/>
            <person name="Overmann J."/>
            <person name="Kaster A.K."/>
            <person name="Rohde M."/>
            <person name="Wiegand S."/>
            <person name="Jogler C."/>
        </authorList>
    </citation>
    <scope>NUCLEOTIDE SEQUENCE [LARGE SCALE GENOMIC DNA]</scope>
    <source>
        <strain evidence="1 2">NH11</strain>
    </source>
</reference>
<dbReference type="STRING" id="1891926.Fuma_04477"/>
<dbReference type="Proteomes" id="UP000187735">
    <property type="component" value="Chromosome"/>
</dbReference>
<sequence>MTTKTTSPTDVPQSLKELTASVPSAATVRMRLDANRQERLFLRRLLKLAVDAEKANPTKANSRRDSR</sequence>
<protein>
    <submittedName>
        <fullName evidence="1">Uncharacterized protein</fullName>
    </submittedName>
</protein>
<gene>
    <name evidence="1" type="ORF">Fuma_04477</name>
</gene>
<dbReference type="AlphaFoldDB" id="A0A1P8WL94"/>
<evidence type="ECO:0000313" key="2">
    <source>
        <dbReference type="Proteomes" id="UP000187735"/>
    </source>
</evidence>
<dbReference type="KEGG" id="fmr:Fuma_04477"/>
<name>A0A1P8WL94_9PLAN</name>
<organism evidence="1 2">
    <name type="scientific">Fuerstiella marisgermanici</name>
    <dbReference type="NCBI Taxonomy" id="1891926"/>
    <lineage>
        <taxon>Bacteria</taxon>
        <taxon>Pseudomonadati</taxon>
        <taxon>Planctomycetota</taxon>
        <taxon>Planctomycetia</taxon>
        <taxon>Planctomycetales</taxon>
        <taxon>Planctomycetaceae</taxon>
        <taxon>Fuerstiella</taxon>
    </lineage>
</organism>
<proteinExistence type="predicted"/>
<accession>A0A1P8WL94</accession>
<dbReference type="RefSeq" id="WP_077026081.1">
    <property type="nucleotide sequence ID" value="NZ_CP017641.1"/>
</dbReference>
<keyword evidence="2" id="KW-1185">Reference proteome</keyword>